<evidence type="ECO:0000259" key="1">
    <source>
        <dbReference type="Pfam" id="PF01738"/>
    </source>
</evidence>
<reference evidence="2" key="2">
    <citation type="submission" date="2021-04" db="EMBL/GenBank/DDBJ databases">
        <authorList>
            <person name="Gilroy R."/>
        </authorList>
    </citation>
    <scope>NUCLEOTIDE SEQUENCE</scope>
    <source>
        <strain evidence="2">Gambia2-208</strain>
    </source>
</reference>
<dbReference type="Gene3D" id="1.10.10.800">
    <property type="match status" value="1"/>
</dbReference>
<protein>
    <submittedName>
        <fullName evidence="2">Alpha/beta hydrolase</fullName>
    </submittedName>
</protein>
<dbReference type="InterPro" id="IPR029058">
    <property type="entry name" value="AB_hydrolase_fold"/>
</dbReference>
<keyword evidence="2" id="KW-0378">Hydrolase</keyword>
<dbReference type="InterPro" id="IPR002925">
    <property type="entry name" value="Dienelactn_hydro"/>
</dbReference>
<proteinExistence type="predicted"/>
<sequence length="306" mass="34378">MKQKVHFKNGYWTLAGELYLPDGFNENEKYPALVICHPGGGVKEQTSALYADGMARNGFVALTFDASHQGESEGEPRLLDNPIERSEDIKCGVDYLTTLPYVDRTRIVAAGSCAGAGYAIFATLTDRRIKAVCGICCTNPGATTRLGWDGKRTLEEQKKRLGEIAEQRTAEANGAPVRYAHYVPELDEIDENTYPDMVEANDYYRNPKRALHPNSPNKFRFTGMAYRMTFDAYQFIPDYLDRPLLVIAGSKAGSLWQSKRAIELCNAPKEFYVIEGAGHFDLYDNQTYIDMAVRKMNEFFTKALSK</sequence>
<gene>
    <name evidence="2" type="ORF">H9824_02120</name>
</gene>
<evidence type="ECO:0000313" key="3">
    <source>
        <dbReference type="Proteomes" id="UP000886851"/>
    </source>
</evidence>
<comment type="caution">
    <text evidence="2">The sequence shown here is derived from an EMBL/GenBank/DDBJ whole genome shotgun (WGS) entry which is preliminary data.</text>
</comment>
<dbReference type="InterPro" id="IPR051411">
    <property type="entry name" value="Polyketide_trans_af380"/>
</dbReference>
<dbReference type="AlphaFoldDB" id="A0A9D1ZH68"/>
<evidence type="ECO:0000313" key="2">
    <source>
        <dbReference type="EMBL" id="HIY87486.1"/>
    </source>
</evidence>
<dbReference type="PANTHER" id="PTHR47751">
    <property type="entry name" value="SUPERFAMILY HYDROLASE, PUTATIVE (AFU_ORTHOLOGUE AFUA_2G16580)-RELATED"/>
    <property type="match status" value="1"/>
</dbReference>
<organism evidence="2 3">
    <name type="scientific">Candidatus Bacteroides pullicola</name>
    <dbReference type="NCBI Taxonomy" id="2838475"/>
    <lineage>
        <taxon>Bacteria</taxon>
        <taxon>Pseudomonadati</taxon>
        <taxon>Bacteroidota</taxon>
        <taxon>Bacteroidia</taxon>
        <taxon>Bacteroidales</taxon>
        <taxon>Bacteroidaceae</taxon>
        <taxon>Bacteroides</taxon>
    </lineage>
</organism>
<dbReference type="Gene3D" id="3.40.50.1820">
    <property type="entry name" value="alpha/beta hydrolase"/>
    <property type="match status" value="1"/>
</dbReference>
<dbReference type="EMBL" id="DXCV01000021">
    <property type="protein sequence ID" value="HIY87486.1"/>
    <property type="molecule type" value="Genomic_DNA"/>
</dbReference>
<dbReference type="PANTHER" id="PTHR47751:SF1">
    <property type="entry name" value="SUPERFAMILY HYDROLASE, PUTATIVE (AFU_ORTHOLOGUE AFUA_2G16580)-RELATED"/>
    <property type="match status" value="1"/>
</dbReference>
<dbReference type="SUPFAM" id="SSF53474">
    <property type="entry name" value="alpha/beta-Hydrolases"/>
    <property type="match status" value="1"/>
</dbReference>
<name>A0A9D1ZH68_9BACE</name>
<dbReference type="GO" id="GO:0016787">
    <property type="term" value="F:hydrolase activity"/>
    <property type="evidence" value="ECO:0007669"/>
    <property type="project" value="UniProtKB-KW"/>
</dbReference>
<reference evidence="2" key="1">
    <citation type="journal article" date="2021" name="PeerJ">
        <title>Extensive microbial diversity within the chicken gut microbiome revealed by metagenomics and culture.</title>
        <authorList>
            <person name="Gilroy R."/>
            <person name="Ravi A."/>
            <person name="Getino M."/>
            <person name="Pursley I."/>
            <person name="Horton D.L."/>
            <person name="Alikhan N.F."/>
            <person name="Baker D."/>
            <person name="Gharbi K."/>
            <person name="Hall N."/>
            <person name="Watson M."/>
            <person name="Adriaenssens E.M."/>
            <person name="Foster-Nyarko E."/>
            <person name="Jarju S."/>
            <person name="Secka A."/>
            <person name="Antonio M."/>
            <person name="Oren A."/>
            <person name="Chaudhuri R.R."/>
            <person name="La Ragione R."/>
            <person name="Hildebrand F."/>
            <person name="Pallen M.J."/>
        </authorList>
    </citation>
    <scope>NUCLEOTIDE SEQUENCE</scope>
    <source>
        <strain evidence="2">Gambia2-208</strain>
    </source>
</reference>
<dbReference type="Pfam" id="PF01738">
    <property type="entry name" value="DLH"/>
    <property type="match status" value="1"/>
</dbReference>
<dbReference type="Proteomes" id="UP000886851">
    <property type="component" value="Unassembled WGS sequence"/>
</dbReference>
<feature type="domain" description="Dienelactone hydrolase" evidence="1">
    <location>
        <begin position="26"/>
        <end position="133"/>
    </location>
</feature>
<accession>A0A9D1ZH68</accession>